<dbReference type="SUPFAM" id="SSF103473">
    <property type="entry name" value="MFS general substrate transporter"/>
    <property type="match status" value="1"/>
</dbReference>
<dbReference type="Pfam" id="PF07690">
    <property type="entry name" value="MFS_1"/>
    <property type="match status" value="2"/>
</dbReference>
<evidence type="ECO:0000256" key="3">
    <source>
        <dbReference type="ARBA" id="ARBA00022475"/>
    </source>
</evidence>
<keyword evidence="2" id="KW-0813">Transport</keyword>
<evidence type="ECO:0000256" key="4">
    <source>
        <dbReference type="ARBA" id="ARBA00022692"/>
    </source>
</evidence>
<feature type="transmembrane region" description="Helical" evidence="7">
    <location>
        <begin position="45"/>
        <end position="67"/>
    </location>
</feature>
<dbReference type="EMBL" id="CP003065">
    <property type="protein sequence ID" value="AEV66772.1"/>
    <property type="molecule type" value="Genomic_DNA"/>
</dbReference>
<keyword evidence="3" id="KW-1003">Cell membrane</keyword>
<keyword evidence="4 7" id="KW-0812">Transmembrane</keyword>
<protein>
    <submittedName>
        <fullName evidence="9">Arabinose efflux permease family protein</fullName>
    </submittedName>
</protein>
<feature type="transmembrane region" description="Helical" evidence="7">
    <location>
        <begin position="301"/>
        <end position="321"/>
    </location>
</feature>
<name>G8LYQ4_ACECE</name>
<evidence type="ECO:0000256" key="5">
    <source>
        <dbReference type="ARBA" id="ARBA00022989"/>
    </source>
</evidence>
<evidence type="ECO:0000256" key="7">
    <source>
        <dbReference type="SAM" id="Phobius"/>
    </source>
</evidence>
<dbReference type="KEGG" id="ccl:Clocl_0014"/>
<feature type="transmembrane region" description="Helical" evidence="7">
    <location>
        <begin position="137"/>
        <end position="159"/>
    </location>
</feature>
<feature type="transmembrane region" description="Helical" evidence="7">
    <location>
        <begin position="233"/>
        <end position="250"/>
    </location>
</feature>
<keyword evidence="10" id="KW-1185">Reference proteome</keyword>
<dbReference type="Gene3D" id="1.20.1250.20">
    <property type="entry name" value="MFS general substrate transporter like domains"/>
    <property type="match status" value="1"/>
</dbReference>
<reference evidence="9 10" key="2">
    <citation type="journal article" date="2012" name="Stand. Genomic Sci.">
        <title>Complete Genome Sequence of Clostridium clariflavum DSM 19732.</title>
        <authorList>
            <person name="Izquierdo J.A."/>
            <person name="Goodwin L."/>
            <person name="Davenport K.W."/>
            <person name="Teshima H."/>
            <person name="Bruce D."/>
            <person name="Detter C."/>
            <person name="Tapia R."/>
            <person name="Han S."/>
            <person name="Land M."/>
            <person name="Hauser L."/>
            <person name="Jeffries C.D."/>
            <person name="Han J."/>
            <person name="Pitluck S."/>
            <person name="Nolan M."/>
            <person name="Chen A."/>
            <person name="Huntemann M."/>
            <person name="Mavromatis K."/>
            <person name="Mikhailova N."/>
            <person name="Liolios K."/>
            <person name="Woyke T."/>
            <person name="Lynd L.R."/>
        </authorList>
    </citation>
    <scope>NUCLEOTIDE SEQUENCE [LARGE SCALE GENOMIC DNA]</scope>
    <source>
        <strain evidence="10">DSM 19732 / NBRC 101661 / EBR45</strain>
    </source>
</reference>
<dbReference type="PROSITE" id="PS50850">
    <property type="entry name" value="MFS"/>
    <property type="match status" value="1"/>
</dbReference>
<accession>G8LYQ4</accession>
<dbReference type="PANTHER" id="PTHR43124">
    <property type="entry name" value="PURINE EFFLUX PUMP PBUE"/>
    <property type="match status" value="1"/>
</dbReference>
<dbReference type="InterPro" id="IPR036259">
    <property type="entry name" value="MFS_trans_sf"/>
</dbReference>
<evidence type="ECO:0000313" key="9">
    <source>
        <dbReference type="EMBL" id="AEV66772.1"/>
    </source>
</evidence>
<dbReference type="GO" id="GO:0022857">
    <property type="term" value="F:transmembrane transporter activity"/>
    <property type="evidence" value="ECO:0007669"/>
    <property type="project" value="InterPro"/>
</dbReference>
<dbReference type="InterPro" id="IPR020846">
    <property type="entry name" value="MFS_dom"/>
</dbReference>
<evidence type="ECO:0000259" key="8">
    <source>
        <dbReference type="PROSITE" id="PS50850"/>
    </source>
</evidence>
<feature type="domain" description="Major facilitator superfamily (MFS) profile" evidence="8">
    <location>
        <begin position="10"/>
        <end position="449"/>
    </location>
</feature>
<feature type="transmembrane region" description="Helical" evidence="7">
    <location>
        <begin position="270"/>
        <end position="289"/>
    </location>
</feature>
<dbReference type="STRING" id="720554.Clocl_0014"/>
<gene>
    <name evidence="9" type="ordered locus">Clocl_0014</name>
</gene>
<evidence type="ECO:0000256" key="6">
    <source>
        <dbReference type="ARBA" id="ARBA00023136"/>
    </source>
</evidence>
<dbReference type="AlphaFoldDB" id="G8LYQ4"/>
<feature type="transmembrane region" description="Helical" evidence="7">
    <location>
        <begin position="350"/>
        <end position="367"/>
    </location>
</feature>
<dbReference type="PANTHER" id="PTHR43124:SF3">
    <property type="entry name" value="CHLORAMPHENICOL EFFLUX PUMP RV0191"/>
    <property type="match status" value="1"/>
</dbReference>
<keyword evidence="5 7" id="KW-1133">Transmembrane helix</keyword>
<feature type="transmembrane region" description="Helical" evidence="7">
    <location>
        <begin position="103"/>
        <end position="125"/>
    </location>
</feature>
<dbReference type="HOGENOM" id="CLU_001265_5_12_9"/>
<sequence length="468" mass="51852" precursor="true">MMKKTTKINTILTLTILILSASLDNAVLGLFPPLFSSISEDLNINVSAMGVISAVTIFFSAISSIFWGYMADKGKRKPLIIIGTFIFTVSTFLTAFSQNYFQLLLYQIFTGIGLGCIGSIGYSVLTDFIPKKHLGTLLSLWGLSQGFGGIAGAIIAPIISTHSTWRKPFIIISIIDFIFILSYLIMKEPEKGSTEPELKDLHKEGIKYNYSIKLSHIPEIAAKKSNKWLMMQGFFMQITIGTLIWLPTLYASKIRAEGINADTAAIAAGYFYGLLQMGGLSSTYFGYLGDKIQKKTYRGRALLTGSLILAAIPLYVLMFLLPMDNLKLPASNEPFLILISLVKQFFTNPWILLMFILAVCATAAQSANTPNWLALLTDINLPEHRATAFSIANLINGLGRSIGNVLIGLVLKFTSSKLSEPYNYIYTMVLFQLFFIPAVYSYYRVSKNSGKDIRKVKSTLKIRAKKLS</sequence>
<dbReference type="InterPro" id="IPR050189">
    <property type="entry name" value="MFS_Efflux_Transporters"/>
</dbReference>
<reference evidence="10" key="1">
    <citation type="submission" date="2011-12" db="EMBL/GenBank/DDBJ databases">
        <title>Complete sequence of Clostridium clariflavum DSM 19732.</title>
        <authorList>
            <consortium name="US DOE Joint Genome Institute"/>
            <person name="Lucas S."/>
            <person name="Han J."/>
            <person name="Lapidus A."/>
            <person name="Cheng J.-F."/>
            <person name="Goodwin L."/>
            <person name="Pitluck S."/>
            <person name="Peters L."/>
            <person name="Teshima H."/>
            <person name="Detter J.C."/>
            <person name="Han C."/>
            <person name="Tapia R."/>
            <person name="Land M."/>
            <person name="Hauser L."/>
            <person name="Kyrpides N."/>
            <person name="Ivanova N."/>
            <person name="Pagani I."/>
            <person name="Kitzmiller T."/>
            <person name="Lynd L."/>
            <person name="Izquierdo J."/>
            <person name="Woyke T."/>
        </authorList>
    </citation>
    <scope>NUCLEOTIDE SEQUENCE [LARGE SCALE GENOMIC DNA]</scope>
    <source>
        <strain evidence="10">DSM 19732 / NBRC 101661 / EBR45</strain>
    </source>
</reference>
<dbReference type="RefSeq" id="WP_014253410.1">
    <property type="nucleotide sequence ID" value="NC_016627.1"/>
</dbReference>
<evidence type="ECO:0000256" key="2">
    <source>
        <dbReference type="ARBA" id="ARBA00022448"/>
    </source>
</evidence>
<proteinExistence type="predicted"/>
<feature type="transmembrane region" description="Helical" evidence="7">
    <location>
        <begin position="165"/>
        <end position="186"/>
    </location>
</feature>
<evidence type="ECO:0000313" key="10">
    <source>
        <dbReference type="Proteomes" id="UP000005435"/>
    </source>
</evidence>
<dbReference type="Proteomes" id="UP000005435">
    <property type="component" value="Chromosome"/>
</dbReference>
<feature type="transmembrane region" description="Helical" evidence="7">
    <location>
        <begin position="423"/>
        <end position="443"/>
    </location>
</feature>
<organism evidence="9 10">
    <name type="scientific">Acetivibrio clariflavus (strain DSM 19732 / NBRC 101661 / EBR45)</name>
    <name type="common">Clostridium clariflavum</name>
    <dbReference type="NCBI Taxonomy" id="720554"/>
    <lineage>
        <taxon>Bacteria</taxon>
        <taxon>Bacillati</taxon>
        <taxon>Bacillota</taxon>
        <taxon>Clostridia</taxon>
        <taxon>Eubacteriales</taxon>
        <taxon>Oscillospiraceae</taxon>
        <taxon>Acetivibrio</taxon>
    </lineage>
</organism>
<comment type="subcellular location">
    <subcellularLocation>
        <location evidence="1">Cell membrane</location>
        <topology evidence="1">Multi-pass membrane protein</topology>
    </subcellularLocation>
</comment>
<feature type="transmembrane region" description="Helical" evidence="7">
    <location>
        <begin position="388"/>
        <end position="411"/>
    </location>
</feature>
<dbReference type="InterPro" id="IPR011701">
    <property type="entry name" value="MFS"/>
</dbReference>
<evidence type="ECO:0000256" key="1">
    <source>
        <dbReference type="ARBA" id="ARBA00004651"/>
    </source>
</evidence>
<feature type="transmembrane region" description="Helical" evidence="7">
    <location>
        <begin position="79"/>
        <end position="97"/>
    </location>
</feature>
<dbReference type="OrthoDB" id="3402920at2"/>
<keyword evidence="6 7" id="KW-0472">Membrane</keyword>
<dbReference type="eggNOG" id="COG2814">
    <property type="taxonomic scope" value="Bacteria"/>
</dbReference>
<dbReference type="GO" id="GO:0005886">
    <property type="term" value="C:plasma membrane"/>
    <property type="evidence" value="ECO:0007669"/>
    <property type="project" value="UniProtKB-SubCell"/>
</dbReference>